<feature type="region of interest" description="Disordered" evidence="1">
    <location>
        <begin position="90"/>
        <end position="123"/>
    </location>
</feature>
<sequence length="269" mass="30033">MPTFIRLPPPELQPTLRRDPDSLSTNTPSISEWPSSRTSMASSSSFLMNYTPIPPSDSQSYFAPPFASPRHTCDRWQSWVVDDSTEALLPSSHASSSHDRNTSKSTRLRSGTETSDDSWRSDPDCAVCRSSVTIKRAVTREDVIDSWMQKLPSRNTEWDATSQASGVTVSSAGTGFFSIEGAEDTSEWFIPFHGPNVETGPNPSGRNMQEDDSSDMERDIALGPRELSEGRIVDVREVREYACRVEVPRSKRTLRRKVLKTMLPCFPVP</sequence>
<evidence type="ECO:0000256" key="1">
    <source>
        <dbReference type="SAM" id="MobiDB-lite"/>
    </source>
</evidence>
<evidence type="ECO:0000313" key="2">
    <source>
        <dbReference type="EMBL" id="EKM49687.1"/>
    </source>
</evidence>
<dbReference type="InParanoid" id="K5WHI6"/>
<keyword evidence="3" id="KW-1185">Reference proteome</keyword>
<dbReference type="GeneID" id="18919058"/>
<dbReference type="OrthoDB" id="10581403at2759"/>
<accession>K5WHI6</accession>
<feature type="region of interest" description="Disordered" evidence="1">
    <location>
        <begin position="194"/>
        <end position="213"/>
    </location>
</feature>
<dbReference type="HOGENOM" id="CLU_1034813_0_0_1"/>
<feature type="compositionally biased region" description="Polar residues" evidence="1">
    <location>
        <begin position="22"/>
        <end position="34"/>
    </location>
</feature>
<dbReference type="RefSeq" id="XP_007401745.1">
    <property type="nucleotide sequence ID" value="XM_007401683.1"/>
</dbReference>
<dbReference type="Proteomes" id="UP000008370">
    <property type="component" value="Unassembled WGS sequence"/>
</dbReference>
<dbReference type="EMBL" id="JH930480">
    <property type="protein sequence ID" value="EKM49687.1"/>
    <property type="molecule type" value="Genomic_DNA"/>
</dbReference>
<dbReference type="AlphaFoldDB" id="K5WHI6"/>
<name>K5WHI6_PHACS</name>
<reference evidence="2 3" key="1">
    <citation type="journal article" date="2012" name="BMC Genomics">
        <title>Comparative genomics of the white-rot fungi, Phanerochaete carnosa and P. chrysosporium, to elucidate the genetic basis of the distinct wood types they colonize.</title>
        <authorList>
            <person name="Suzuki H."/>
            <person name="MacDonald J."/>
            <person name="Syed K."/>
            <person name="Salamov A."/>
            <person name="Hori C."/>
            <person name="Aerts A."/>
            <person name="Henrissat B."/>
            <person name="Wiebenga A."/>
            <person name="vanKuyk P.A."/>
            <person name="Barry K."/>
            <person name="Lindquist E."/>
            <person name="LaButti K."/>
            <person name="Lapidus A."/>
            <person name="Lucas S."/>
            <person name="Coutinho P."/>
            <person name="Gong Y."/>
            <person name="Samejima M."/>
            <person name="Mahadevan R."/>
            <person name="Abou-Zaid M."/>
            <person name="de Vries R.P."/>
            <person name="Igarashi K."/>
            <person name="Yadav J.S."/>
            <person name="Grigoriev I.V."/>
            <person name="Master E.R."/>
        </authorList>
    </citation>
    <scope>NUCLEOTIDE SEQUENCE [LARGE SCALE GENOMIC DNA]</scope>
    <source>
        <strain evidence="2 3">HHB-10118-sp</strain>
    </source>
</reference>
<feature type="compositionally biased region" description="Polar residues" evidence="1">
    <location>
        <begin position="103"/>
        <end position="113"/>
    </location>
</feature>
<gene>
    <name evidence="2" type="ORF">PHACADRAFT_265255</name>
</gene>
<feature type="region of interest" description="Disordered" evidence="1">
    <location>
        <begin position="1"/>
        <end position="39"/>
    </location>
</feature>
<proteinExistence type="predicted"/>
<dbReference type="KEGG" id="pco:PHACADRAFT_265255"/>
<protein>
    <submittedName>
        <fullName evidence="2">Uncharacterized protein</fullName>
    </submittedName>
</protein>
<evidence type="ECO:0000313" key="3">
    <source>
        <dbReference type="Proteomes" id="UP000008370"/>
    </source>
</evidence>
<organism evidence="2 3">
    <name type="scientific">Phanerochaete carnosa (strain HHB-10118-sp)</name>
    <name type="common">White-rot fungus</name>
    <name type="synonym">Peniophora carnosa</name>
    <dbReference type="NCBI Taxonomy" id="650164"/>
    <lineage>
        <taxon>Eukaryota</taxon>
        <taxon>Fungi</taxon>
        <taxon>Dikarya</taxon>
        <taxon>Basidiomycota</taxon>
        <taxon>Agaricomycotina</taxon>
        <taxon>Agaricomycetes</taxon>
        <taxon>Polyporales</taxon>
        <taxon>Phanerochaetaceae</taxon>
        <taxon>Phanerochaete</taxon>
    </lineage>
</organism>